<comment type="caution">
    <text evidence="2">The sequence shown here is derived from an EMBL/GenBank/DDBJ whole genome shotgun (WGS) entry which is preliminary data.</text>
</comment>
<organism evidence="2 3">
    <name type="scientific">Taishania pollutisoli</name>
    <dbReference type="NCBI Taxonomy" id="2766479"/>
    <lineage>
        <taxon>Bacteria</taxon>
        <taxon>Pseudomonadati</taxon>
        <taxon>Bacteroidota</taxon>
        <taxon>Flavobacteriia</taxon>
        <taxon>Flavobacteriales</taxon>
        <taxon>Crocinitomicaceae</taxon>
        <taxon>Taishania</taxon>
    </lineage>
</organism>
<dbReference type="Proteomes" id="UP000652681">
    <property type="component" value="Unassembled WGS sequence"/>
</dbReference>
<reference evidence="2" key="1">
    <citation type="submission" date="2020-09" db="EMBL/GenBank/DDBJ databases">
        <title>Taishania pollutisoli gen. nov., sp. nov., Isolated from Tetrabromobisphenol A-Contaminated Soil.</title>
        <authorList>
            <person name="Chen Q."/>
        </authorList>
    </citation>
    <scope>NUCLEOTIDE SEQUENCE</scope>
    <source>
        <strain evidence="2">CZZ-1</strain>
    </source>
</reference>
<dbReference type="AlphaFoldDB" id="A0A8J6PJD1"/>
<keyword evidence="3" id="KW-1185">Reference proteome</keyword>
<name>A0A8J6PJD1_9FLAO</name>
<accession>A0A8J6PJD1</accession>
<evidence type="ECO:0000313" key="3">
    <source>
        <dbReference type="Proteomes" id="UP000652681"/>
    </source>
</evidence>
<dbReference type="RefSeq" id="WP_216714150.1">
    <property type="nucleotide sequence ID" value="NZ_JACVEL010000005.1"/>
</dbReference>
<evidence type="ECO:0000256" key="1">
    <source>
        <dbReference type="SAM" id="SignalP"/>
    </source>
</evidence>
<dbReference type="EMBL" id="JACVEL010000005">
    <property type="protein sequence ID" value="MBC9812719.1"/>
    <property type="molecule type" value="Genomic_DNA"/>
</dbReference>
<keyword evidence="1" id="KW-0732">Signal</keyword>
<gene>
    <name evidence="2" type="ORF">H9Y05_09575</name>
</gene>
<evidence type="ECO:0000313" key="2">
    <source>
        <dbReference type="EMBL" id="MBC9812719.1"/>
    </source>
</evidence>
<protein>
    <submittedName>
        <fullName evidence="2">Uncharacterized protein</fullName>
    </submittedName>
</protein>
<feature type="signal peptide" evidence="1">
    <location>
        <begin position="1"/>
        <end position="21"/>
    </location>
</feature>
<proteinExistence type="predicted"/>
<sequence>MNFRYFLFLFLFLFGWSDAFAQEASKKVEIAVFEGIVVAGYVDRGAYLNFLGPNISFTKGKHKVVLGMLPSLRLKEDTSTPKNAPVTPNLGGGITYICKKIAFQVPFYYNAKTASRNGRWTIGVGIGYKFK</sequence>
<feature type="chain" id="PRO_5035160051" evidence="1">
    <location>
        <begin position="22"/>
        <end position="131"/>
    </location>
</feature>